<comment type="similarity">
    <text evidence="1">Belongs to the chalcone isomerase family.</text>
</comment>
<evidence type="ECO:0000313" key="4">
    <source>
        <dbReference type="RefSeq" id="XP_015892103.2"/>
    </source>
</evidence>
<dbReference type="InterPro" id="IPR016089">
    <property type="entry name" value="Chalcone_isomerase_bundle_sf"/>
</dbReference>
<reference evidence="4" key="1">
    <citation type="submission" date="2025-08" db="UniProtKB">
        <authorList>
            <consortium name="RefSeq"/>
        </authorList>
    </citation>
    <scope>IDENTIFICATION</scope>
    <source>
        <tissue evidence="4">Seedling</tissue>
    </source>
</reference>
<dbReference type="PANTHER" id="PTHR47589">
    <property type="entry name" value="FATTY-ACID-BINDING PROTEIN 1"/>
    <property type="match status" value="1"/>
</dbReference>
<dbReference type="InParanoid" id="A0A6P4B1B1"/>
<dbReference type="Proteomes" id="UP001652623">
    <property type="component" value="Chromosome 9"/>
</dbReference>
<dbReference type="AlphaFoldDB" id="A0A6P4B1B1"/>
<feature type="domain" description="Chalcone isomerase" evidence="2">
    <location>
        <begin position="112"/>
        <end position="284"/>
    </location>
</feature>
<dbReference type="PANTHER" id="PTHR47589:SF5">
    <property type="entry name" value="CHALCONE ISOMERASE DOMAIN-CONTAINING PROTEIN"/>
    <property type="match status" value="1"/>
</dbReference>
<dbReference type="Pfam" id="PF16035">
    <property type="entry name" value="Chalcone_2"/>
    <property type="match status" value="1"/>
</dbReference>
<protein>
    <submittedName>
        <fullName evidence="4">Fatty-acid-binding protein 1</fullName>
    </submittedName>
</protein>
<evidence type="ECO:0000259" key="2">
    <source>
        <dbReference type="Pfam" id="PF16035"/>
    </source>
</evidence>
<dbReference type="GO" id="GO:0009813">
    <property type="term" value="P:flavonoid biosynthetic process"/>
    <property type="evidence" value="ECO:0007669"/>
    <property type="project" value="UniProtKB-UniPathway"/>
</dbReference>
<dbReference type="Gene3D" id="3.50.70.10">
    <property type="match status" value="1"/>
</dbReference>
<dbReference type="GO" id="GO:0016872">
    <property type="term" value="F:intramolecular lyase activity"/>
    <property type="evidence" value="ECO:0007669"/>
    <property type="project" value="InterPro"/>
</dbReference>
<dbReference type="GeneID" id="107426429"/>
<gene>
    <name evidence="4" type="primary">LOC107426429</name>
</gene>
<accession>A0A6P4B1B1</accession>
<dbReference type="InterPro" id="IPR044228">
    <property type="entry name" value="FAP1"/>
</dbReference>
<keyword evidence="3" id="KW-1185">Reference proteome</keyword>
<dbReference type="GO" id="GO:0009570">
    <property type="term" value="C:chloroplast stroma"/>
    <property type="evidence" value="ECO:0007669"/>
    <property type="project" value="TreeGrafter"/>
</dbReference>
<dbReference type="RefSeq" id="XP_015892103.2">
    <property type="nucleotide sequence ID" value="XM_016036617.4"/>
</dbReference>
<organism evidence="3 4">
    <name type="scientific">Ziziphus jujuba</name>
    <name type="common">Chinese jujube</name>
    <name type="synonym">Ziziphus sativa</name>
    <dbReference type="NCBI Taxonomy" id="326968"/>
    <lineage>
        <taxon>Eukaryota</taxon>
        <taxon>Viridiplantae</taxon>
        <taxon>Streptophyta</taxon>
        <taxon>Embryophyta</taxon>
        <taxon>Tracheophyta</taxon>
        <taxon>Spermatophyta</taxon>
        <taxon>Magnoliopsida</taxon>
        <taxon>eudicotyledons</taxon>
        <taxon>Gunneridae</taxon>
        <taxon>Pentapetalae</taxon>
        <taxon>rosids</taxon>
        <taxon>fabids</taxon>
        <taxon>Rosales</taxon>
        <taxon>Rhamnaceae</taxon>
        <taxon>Paliureae</taxon>
        <taxon>Ziziphus</taxon>
    </lineage>
</organism>
<dbReference type="SUPFAM" id="SSF54626">
    <property type="entry name" value="Chalcone isomerase"/>
    <property type="match status" value="1"/>
</dbReference>
<dbReference type="InterPro" id="IPR016087">
    <property type="entry name" value="Chalcone_isomerase"/>
</dbReference>
<evidence type="ECO:0000313" key="3">
    <source>
        <dbReference type="Proteomes" id="UP001652623"/>
    </source>
</evidence>
<name>A0A6P4B1B1_ZIZJJ</name>
<dbReference type="GO" id="GO:0006631">
    <property type="term" value="P:fatty acid metabolic process"/>
    <property type="evidence" value="ECO:0007669"/>
    <property type="project" value="TreeGrafter"/>
</dbReference>
<evidence type="ECO:0000256" key="1">
    <source>
        <dbReference type="ARBA" id="ARBA00007166"/>
    </source>
</evidence>
<dbReference type="InterPro" id="IPR016088">
    <property type="entry name" value="Chalcone_isomerase_3-sand"/>
</dbReference>
<dbReference type="FunCoup" id="A0A6P4B1B1">
    <property type="interactions" value="611"/>
</dbReference>
<dbReference type="InterPro" id="IPR036298">
    <property type="entry name" value="Chalcone_isomerase_sf"/>
</dbReference>
<dbReference type="Gene3D" id="1.10.890.20">
    <property type="match status" value="1"/>
</dbReference>
<dbReference type="UniPathway" id="UPA00154"/>
<dbReference type="GO" id="GO:0005504">
    <property type="term" value="F:fatty acid binding"/>
    <property type="evidence" value="ECO:0007669"/>
    <property type="project" value="TreeGrafter"/>
</dbReference>
<proteinExistence type="inferred from homology"/>
<dbReference type="KEGG" id="zju:107426429"/>
<sequence length="294" mass="32348">MVSLRFPFSFSQPTPKHIPTNSRPFNVASATAFTVAAAAGAAAAVAGLAASSQKQKDPTNPTRPLLQNAVDFLFSNHSLPLWASLSLAESSNSVVDSRTGISFPSVLANSRRLLGIGIRRKSVLGLKNIDVYAFGVYADGDEIKNLLGDKYEKLSSSELMENKEFNDDILESDISMTVRLQIVYSRLSIRSVRSAFEESVGKRLQKFGGSNTGDLLQRFTSQFKDEYKIPRGSAIDLSRERDHILRTTIDGKEVGSIQSKLLCQSILDLYIGEEPFDMQAKEDVHLNLASLLRK</sequence>